<proteinExistence type="predicted"/>
<accession>A0A6N2N555</accession>
<gene>
    <name evidence="2" type="ORF">SVIM_LOCUS451910</name>
</gene>
<dbReference type="AlphaFoldDB" id="A0A6N2N555"/>
<feature type="region of interest" description="Disordered" evidence="1">
    <location>
        <begin position="55"/>
        <end position="78"/>
    </location>
</feature>
<name>A0A6N2N555_SALVM</name>
<feature type="compositionally biased region" description="Low complexity" evidence="1">
    <location>
        <begin position="65"/>
        <end position="75"/>
    </location>
</feature>
<dbReference type="EMBL" id="CAADRP010002074">
    <property type="protein sequence ID" value="VFU60819.1"/>
    <property type="molecule type" value="Genomic_DNA"/>
</dbReference>
<sequence length="97" mass="10968">MLSMGCQVLKKDFKRRRLCMGYESRLVLILKSKRIDHEDTERESIIPEKKIEFSESDGSGELIDSAQSSSLNSPSPVEQVTNRVGGFAECLNQETIF</sequence>
<reference evidence="2" key="1">
    <citation type="submission" date="2019-03" db="EMBL/GenBank/DDBJ databases">
        <authorList>
            <person name="Mank J."/>
            <person name="Almeida P."/>
        </authorList>
    </citation>
    <scope>NUCLEOTIDE SEQUENCE</scope>
    <source>
        <strain evidence="2">78183</strain>
    </source>
</reference>
<organism evidence="2">
    <name type="scientific">Salix viminalis</name>
    <name type="common">Common osier</name>
    <name type="synonym">Basket willow</name>
    <dbReference type="NCBI Taxonomy" id="40686"/>
    <lineage>
        <taxon>Eukaryota</taxon>
        <taxon>Viridiplantae</taxon>
        <taxon>Streptophyta</taxon>
        <taxon>Embryophyta</taxon>
        <taxon>Tracheophyta</taxon>
        <taxon>Spermatophyta</taxon>
        <taxon>Magnoliopsida</taxon>
        <taxon>eudicotyledons</taxon>
        <taxon>Gunneridae</taxon>
        <taxon>Pentapetalae</taxon>
        <taxon>rosids</taxon>
        <taxon>fabids</taxon>
        <taxon>Malpighiales</taxon>
        <taxon>Salicaceae</taxon>
        <taxon>Saliceae</taxon>
        <taxon>Salix</taxon>
    </lineage>
</organism>
<protein>
    <submittedName>
        <fullName evidence="2">Uncharacterized protein</fullName>
    </submittedName>
</protein>
<evidence type="ECO:0000256" key="1">
    <source>
        <dbReference type="SAM" id="MobiDB-lite"/>
    </source>
</evidence>
<evidence type="ECO:0000313" key="2">
    <source>
        <dbReference type="EMBL" id="VFU60819.1"/>
    </source>
</evidence>